<evidence type="ECO:0000313" key="2">
    <source>
        <dbReference type="Proteomes" id="UP000015105"/>
    </source>
</evidence>
<keyword evidence="2" id="KW-1185">Reference proteome</keyword>
<dbReference type="Gramene" id="AET6Gv20011100.3">
    <property type="protein sequence ID" value="AET6Gv20011100.3"/>
    <property type="gene ID" value="AET6Gv20011100"/>
</dbReference>
<proteinExistence type="predicted"/>
<name>A0A453MP25_AEGTS</name>
<protein>
    <submittedName>
        <fullName evidence="1">Uncharacterized protein</fullName>
    </submittedName>
</protein>
<dbReference type="EnsemblPlants" id="AET6Gv20011100.3">
    <property type="protein sequence ID" value="AET6Gv20011100.3"/>
    <property type="gene ID" value="AET6Gv20011100"/>
</dbReference>
<reference evidence="2" key="2">
    <citation type="journal article" date="2017" name="Nat. Plants">
        <title>The Aegilops tauschii genome reveals multiple impacts of transposons.</title>
        <authorList>
            <person name="Zhao G."/>
            <person name="Zou C."/>
            <person name="Li K."/>
            <person name="Wang K."/>
            <person name="Li T."/>
            <person name="Gao L."/>
            <person name="Zhang X."/>
            <person name="Wang H."/>
            <person name="Yang Z."/>
            <person name="Liu X."/>
            <person name="Jiang W."/>
            <person name="Mao L."/>
            <person name="Kong X."/>
            <person name="Jiao Y."/>
            <person name="Jia J."/>
        </authorList>
    </citation>
    <scope>NUCLEOTIDE SEQUENCE [LARGE SCALE GENOMIC DNA]</scope>
    <source>
        <strain evidence="2">cv. AL8/78</strain>
    </source>
</reference>
<accession>A0A453MP25</accession>
<sequence length="36" mass="4585">MRRQIDMERMRRRRCEYWERRVLPLSLSSDWMAIAS</sequence>
<reference evidence="1" key="5">
    <citation type="journal article" date="2021" name="G3 (Bethesda)">
        <title>Aegilops tauschii genome assembly Aet v5.0 features greater sequence contiguity and improved annotation.</title>
        <authorList>
            <person name="Wang L."/>
            <person name="Zhu T."/>
            <person name="Rodriguez J.C."/>
            <person name="Deal K.R."/>
            <person name="Dubcovsky J."/>
            <person name="McGuire P.E."/>
            <person name="Lux T."/>
            <person name="Spannagl M."/>
            <person name="Mayer K.F.X."/>
            <person name="Baldrich P."/>
            <person name="Meyers B.C."/>
            <person name="Huo N."/>
            <person name="Gu Y.Q."/>
            <person name="Zhou H."/>
            <person name="Devos K.M."/>
            <person name="Bennetzen J.L."/>
            <person name="Unver T."/>
            <person name="Budak H."/>
            <person name="Gulick P.J."/>
            <person name="Galiba G."/>
            <person name="Kalapos B."/>
            <person name="Nelson D.R."/>
            <person name="Li P."/>
            <person name="You F.M."/>
            <person name="Luo M.C."/>
            <person name="Dvorak J."/>
        </authorList>
    </citation>
    <scope>NUCLEOTIDE SEQUENCE [LARGE SCALE GENOMIC DNA]</scope>
    <source>
        <strain evidence="1">cv. AL8/78</strain>
    </source>
</reference>
<dbReference type="AlphaFoldDB" id="A0A453MP25"/>
<dbReference type="Proteomes" id="UP000015105">
    <property type="component" value="Chromosome 6D"/>
</dbReference>
<reference evidence="1" key="3">
    <citation type="journal article" date="2017" name="Nature">
        <title>Genome sequence of the progenitor of the wheat D genome Aegilops tauschii.</title>
        <authorList>
            <person name="Luo M.C."/>
            <person name="Gu Y.Q."/>
            <person name="Puiu D."/>
            <person name="Wang H."/>
            <person name="Twardziok S.O."/>
            <person name="Deal K.R."/>
            <person name="Huo N."/>
            <person name="Zhu T."/>
            <person name="Wang L."/>
            <person name="Wang Y."/>
            <person name="McGuire P.E."/>
            <person name="Liu S."/>
            <person name="Long H."/>
            <person name="Ramasamy R.K."/>
            <person name="Rodriguez J.C."/>
            <person name="Van S.L."/>
            <person name="Yuan L."/>
            <person name="Wang Z."/>
            <person name="Xia Z."/>
            <person name="Xiao L."/>
            <person name="Anderson O.D."/>
            <person name="Ouyang S."/>
            <person name="Liang Y."/>
            <person name="Zimin A.V."/>
            <person name="Pertea G."/>
            <person name="Qi P."/>
            <person name="Bennetzen J.L."/>
            <person name="Dai X."/>
            <person name="Dawson M.W."/>
            <person name="Muller H.G."/>
            <person name="Kugler K."/>
            <person name="Rivarola-Duarte L."/>
            <person name="Spannagl M."/>
            <person name="Mayer K.F.X."/>
            <person name="Lu F.H."/>
            <person name="Bevan M.W."/>
            <person name="Leroy P."/>
            <person name="Li P."/>
            <person name="You F.M."/>
            <person name="Sun Q."/>
            <person name="Liu Z."/>
            <person name="Lyons E."/>
            <person name="Wicker T."/>
            <person name="Salzberg S.L."/>
            <person name="Devos K.M."/>
            <person name="Dvorak J."/>
        </authorList>
    </citation>
    <scope>NUCLEOTIDE SEQUENCE [LARGE SCALE GENOMIC DNA]</scope>
    <source>
        <strain evidence="1">cv. AL8/78</strain>
    </source>
</reference>
<reference evidence="2" key="1">
    <citation type="journal article" date="2014" name="Science">
        <title>Ancient hybridizations among the ancestral genomes of bread wheat.</title>
        <authorList>
            <consortium name="International Wheat Genome Sequencing Consortium,"/>
            <person name="Marcussen T."/>
            <person name="Sandve S.R."/>
            <person name="Heier L."/>
            <person name="Spannagl M."/>
            <person name="Pfeifer M."/>
            <person name="Jakobsen K.S."/>
            <person name="Wulff B.B."/>
            <person name="Steuernagel B."/>
            <person name="Mayer K.F."/>
            <person name="Olsen O.A."/>
        </authorList>
    </citation>
    <scope>NUCLEOTIDE SEQUENCE [LARGE SCALE GENOMIC DNA]</scope>
    <source>
        <strain evidence="2">cv. AL8/78</strain>
    </source>
</reference>
<evidence type="ECO:0000313" key="1">
    <source>
        <dbReference type="EnsemblPlants" id="AET6Gv20011100.3"/>
    </source>
</evidence>
<organism evidence="1 2">
    <name type="scientific">Aegilops tauschii subsp. strangulata</name>
    <name type="common">Goatgrass</name>
    <dbReference type="NCBI Taxonomy" id="200361"/>
    <lineage>
        <taxon>Eukaryota</taxon>
        <taxon>Viridiplantae</taxon>
        <taxon>Streptophyta</taxon>
        <taxon>Embryophyta</taxon>
        <taxon>Tracheophyta</taxon>
        <taxon>Spermatophyta</taxon>
        <taxon>Magnoliopsida</taxon>
        <taxon>Liliopsida</taxon>
        <taxon>Poales</taxon>
        <taxon>Poaceae</taxon>
        <taxon>BOP clade</taxon>
        <taxon>Pooideae</taxon>
        <taxon>Triticodae</taxon>
        <taxon>Triticeae</taxon>
        <taxon>Triticinae</taxon>
        <taxon>Aegilops</taxon>
    </lineage>
</organism>
<reference evidence="1" key="4">
    <citation type="submission" date="2019-03" db="UniProtKB">
        <authorList>
            <consortium name="EnsemblPlants"/>
        </authorList>
    </citation>
    <scope>IDENTIFICATION</scope>
</reference>